<feature type="domain" description="FAD dependent oxidoreductase" evidence="2">
    <location>
        <begin position="56"/>
        <end position="415"/>
    </location>
</feature>
<dbReference type="Gene3D" id="3.50.50.60">
    <property type="entry name" value="FAD/NAD(P)-binding domain"/>
    <property type="match status" value="1"/>
</dbReference>
<gene>
    <name evidence="6" type="ORF">MNOR_LOCUS8417</name>
</gene>
<evidence type="ECO:0000256" key="1">
    <source>
        <dbReference type="ARBA" id="ARBA00008609"/>
    </source>
</evidence>
<dbReference type="InterPro" id="IPR029043">
    <property type="entry name" value="GcvT/YgfZ_C"/>
</dbReference>
<name>A0AAV2Q5K3_MEGNR</name>
<dbReference type="InterPro" id="IPR006076">
    <property type="entry name" value="FAD-dep_OxRdtase"/>
</dbReference>
<dbReference type="FunFam" id="2.40.30.110:FF:000008">
    <property type="entry name" value="Sarcosine dehydrogenase"/>
    <property type="match status" value="1"/>
</dbReference>
<evidence type="ECO:0000259" key="4">
    <source>
        <dbReference type="Pfam" id="PF08669"/>
    </source>
</evidence>
<organism evidence="6 7">
    <name type="scientific">Meganyctiphanes norvegica</name>
    <name type="common">Northern krill</name>
    <name type="synonym">Thysanopoda norvegica</name>
    <dbReference type="NCBI Taxonomy" id="48144"/>
    <lineage>
        <taxon>Eukaryota</taxon>
        <taxon>Metazoa</taxon>
        <taxon>Ecdysozoa</taxon>
        <taxon>Arthropoda</taxon>
        <taxon>Crustacea</taxon>
        <taxon>Multicrustacea</taxon>
        <taxon>Malacostraca</taxon>
        <taxon>Eumalacostraca</taxon>
        <taxon>Eucarida</taxon>
        <taxon>Euphausiacea</taxon>
        <taxon>Euphausiidae</taxon>
        <taxon>Meganyctiphanes</taxon>
    </lineage>
</organism>
<evidence type="ECO:0000259" key="2">
    <source>
        <dbReference type="Pfam" id="PF01266"/>
    </source>
</evidence>
<dbReference type="AlphaFoldDB" id="A0AAV2Q5K3"/>
<dbReference type="GO" id="GO:0005739">
    <property type="term" value="C:mitochondrion"/>
    <property type="evidence" value="ECO:0007669"/>
    <property type="project" value="TreeGrafter"/>
</dbReference>
<dbReference type="InterPro" id="IPR027266">
    <property type="entry name" value="TrmE/GcvT-like"/>
</dbReference>
<reference evidence="6 7" key="1">
    <citation type="submission" date="2024-05" db="EMBL/GenBank/DDBJ databases">
        <authorList>
            <person name="Wallberg A."/>
        </authorList>
    </citation>
    <scope>NUCLEOTIDE SEQUENCE [LARGE SCALE GENOMIC DNA]</scope>
</reference>
<dbReference type="SUPFAM" id="SSF54373">
    <property type="entry name" value="FAD-linked reductases, C-terminal domain"/>
    <property type="match status" value="1"/>
</dbReference>
<dbReference type="InterPro" id="IPR028896">
    <property type="entry name" value="GcvT/YgfZ/DmdA"/>
</dbReference>
<dbReference type="SUPFAM" id="SSF103025">
    <property type="entry name" value="Folate-binding domain"/>
    <property type="match status" value="1"/>
</dbReference>
<dbReference type="Proteomes" id="UP001497623">
    <property type="component" value="Unassembled WGS sequence"/>
</dbReference>
<dbReference type="Gene3D" id="3.30.9.10">
    <property type="entry name" value="D-Amino Acid Oxidase, subunit A, domain 2"/>
    <property type="match status" value="1"/>
</dbReference>
<dbReference type="PANTHER" id="PTHR43757:SF11">
    <property type="entry name" value="SARCOSINE DEHYDROGENASE"/>
    <property type="match status" value="1"/>
</dbReference>
<dbReference type="Gene3D" id="3.30.70.1400">
    <property type="entry name" value="Aminomethyltransferase beta-barrel domains"/>
    <property type="match status" value="1"/>
</dbReference>
<dbReference type="PANTHER" id="PTHR43757">
    <property type="entry name" value="AMINOMETHYLTRANSFERASE"/>
    <property type="match status" value="1"/>
</dbReference>
<dbReference type="EMBL" id="CAXKWB010003909">
    <property type="protein sequence ID" value="CAL4071027.1"/>
    <property type="molecule type" value="Genomic_DNA"/>
</dbReference>
<dbReference type="InterPro" id="IPR006222">
    <property type="entry name" value="GCVT_N"/>
</dbReference>
<dbReference type="Pfam" id="PF08669">
    <property type="entry name" value="GCV_T_C"/>
    <property type="match status" value="1"/>
</dbReference>
<evidence type="ECO:0000259" key="3">
    <source>
        <dbReference type="Pfam" id="PF01571"/>
    </source>
</evidence>
<evidence type="ECO:0000259" key="5">
    <source>
        <dbReference type="Pfam" id="PF16350"/>
    </source>
</evidence>
<feature type="domain" description="FAD dependent oxidoreductase central" evidence="5">
    <location>
        <begin position="419"/>
        <end position="474"/>
    </location>
</feature>
<dbReference type="Gene3D" id="2.40.30.110">
    <property type="entry name" value="Aminomethyltransferase beta-barrel domains"/>
    <property type="match status" value="1"/>
</dbReference>
<dbReference type="Pfam" id="PF01571">
    <property type="entry name" value="GCV_T"/>
    <property type="match status" value="1"/>
</dbReference>
<accession>A0AAV2Q5K3</accession>
<evidence type="ECO:0008006" key="8">
    <source>
        <dbReference type="Google" id="ProtNLM"/>
    </source>
</evidence>
<evidence type="ECO:0000313" key="7">
    <source>
        <dbReference type="Proteomes" id="UP001497623"/>
    </source>
</evidence>
<proteinExistence type="inferred from homology"/>
<comment type="similarity">
    <text evidence="1">Belongs to the GcvT family.</text>
</comment>
<feature type="domain" description="GCVT N-terminal" evidence="3">
    <location>
        <begin position="477"/>
        <end position="788"/>
    </location>
</feature>
<sequence>MAAILRGALRLRSPLSNLCKTTTSVRSNSTGAEGVPYENTLKSTNVSTEAVPTSADVVVIGGGSLGCNALYHLAKLGVTNTVLLESHNLTAGTTWHTAGLVWRLRPNDTEIQLLDTTLQLLLRLEAETGVNPGFINNGGLFIASTPERLQEYKRLMTIGRSQGIESFVLGPSETKQLYPLMNVDDVYATLYSPGDGTLDPAGFCTALARSAKTAGAKVLEGCSVTDIKTSPSLFGGKQVTEVHTERGIIKTNHVINATGAWANHISHMVGVEVPLVPMKHAYVVTDRIEGIENMPNVRDHDSSVYLRLQGDALSVGGYEKNPQILEKMMDKDFAFGLYELDWDVFGQHIMGAMNRVPALETTGIKSTVCGPESFTPDHKPIMGEDPDVQGFFHCVGFNSAGMMLGGGCGQQIAQWVVQGRPELDMYGYDIRRYHRPLFNDAPWVIGRSHEAYAKNYSIVYPHDEPLAGRNARRSAVHEILESRGCVYQERHGWERPGYFNTYPTPAQKYDWYGAYENEMCPDQRYNEALTAEYSFDFPNHHDLIRDECLACRTTAAVFDMSYFGKFYISGPDAQAAADWLFTANSQKPPGNTVYTCMLNKRGGIEADLTVSVVEGGEGSACDPSFSGPGFYLAVGGAAALQNWAHIMQEARTKNWDINIVDHTEDMAMLSLQGPRSREILQQISDADFSNEAFPFSTHKIIAVAGKKVRALRLSFVGEMGWELHIPNESAMAVYEALMAAGEPLGLVNSGYRAIDSLSCEKGYRHWHADVRPDDTPLEGGLAFTCKLKTNIDFLGREAIEQQKKEGIKKKLVTFTLDDPNVPLWGLECVWRDGISVGYIRRAEYAFALGRSIAYGYVERPDGEVIKNDFLKSGTWSLESMGELYSAKVHIKGPFDPKNLRVKGLYDQIEEPKTEEIIVQEGFA</sequence>
<dbReference type="Pfam" id="PF16350">
    <property type="entry name" value="FAO_M"/>
    <property type="match status" value="1"/>
</dbReference>
<protein>
    <recommendedName>
        <fullName evidence="8">Sarcosine dehydrogenase</fullName>
    </recommendedName>
</protein>
<dbReference type="SUPFAM" id="SSF101790">
    <property type="entry name" value="Aminomethyltransferase beta-barrel domain"/>
    <property type="match status" value="1"/>
</dbReference>
<dbReference type="SUPFAM" id="SSF51905">
    <property type="entry name" value="FAD/NAD(P)-binding domain"/>
    <property type="match status" value="1"/>
</dbReference>
<keyword evidence="7" id="KW-1185">Reference proteome</keyword>
<dbReference type="Pfam" id="PF01266">
    <property type="entry name" value="DAO"/>
    <property type="match status" value="1"/>
</dbReference>
<dbReference type="FunFam" id="3.30.1360.120:FF:000023">
    <property type="entry name" value="Sarcosine dehydrogenase"/>
    <property type="match status" value="1"/>
</dbReference>
<dbReference type="InterPro" id="IPR036188">
    <property type="entry name" value="FAD/NAD-bd_sf"/>
</dbReference>
<dbReference type="InterPro" id="IPR013977">
    <property type="entry name" value="GcvT_C"/>
</dbReference>
<dbReference type="FunFam" id="3.50.50.60:FF:000769">
    <property type="entry name" value="Sarcosine dehydrogenase"/>
    <property type="match status" value="1"/>
</dbReference>
<feature type="domain" description="Aminomethyltransferase C-terminal" evidence="4">
    <location>
        <begin position="809"/>
        <end position="894"/>
    </location>
</feature>
<evidence type="ECO:0000313" key="6">
    <source>
        <dbReference type="EMBL" id="CAL4071027.1"/>
    </source>
</evidence>
<comment type="caution">
    <text evidence="6">The sequence shown here is derived from an EMBL/GenBank/DDBJ whole genome shotgun (WGS) entry which is preliminary data.</text>
</comment>
<dbReference type="Gene3D" id="3.30.1360.120">
    <property type="entry name" value="Probable tRNA modification gtpase trme, domain 1"/>
    <property type="match status" value="1"/>
</dbReference>
<dbReference type="InterPro" id="IPR032503">
    <property type="entry name" value="FAO_M"/>
</dbReference>